<evidence type="ECO:0000313" key="3">
    <source>
        <dbReference type="Proteomes" id="UP001622594"/>
    </source>
</evidence>
<sequence length="289" mass="30869">MTVTEQPTEQPTGPETTAAAESTAGAAEPVAGVPAPRRPRRVLWAVARWTAAVVVCGGVGAGAAMGITALDRNDVPGLATESDGRWEYPELRLPALPVDRPRPFTDGNEGEIHYADLRELLLPAPAGATPDPKLKGGFVPTDAYLSLYAKESRGELKQHLADSTLRHIAARGWTTPDGTRTSIHLLRFSSVAYAEAFKDVSLQADAADGPKALPDGVEGVVMENFADDVDVADTSLYAYAEKKPYGPERVRWAYIQAGDTLALITQARKGEALVVPFQQTVTLQNQLLG</sequence>
<name>A0ABZ1L9J1_9ACTN</name>
<evidence type="ECO:0000313" key="2">
    <source>
        <dbReference type="EMBL" id="WTR71127.1"/>
    </source>
</evidence>
<keyword evidence="3" id="KW-1185">Reference proteome</keyword>
<evidence type="ECO:0000256" key="1">
    <source>
        <dbReference type="SAM" id="MobiDB-lite"/>
    </source>
</evidence>
<reference evidence="2 3" key="1">
    <citation type="submission" date="2022-10" db="EMBL/GenBank/DDBJ databases">
        <title>The complete genomes of actinobacterial strains from the NBC collection.</title>
        <authorList>
            <person name="Joergensen T.S."/>
            <person name="Alvarez Arevalo M."/>
            <person name="Sterndorff E.B."/>
            <person name="Faurdal D."/>
            <person name="Vuksanovic O."/>
            <person name="Mourched A.-S."/>
            <person name="Charusanti P."/>
            <person name="Shaw S."/>
            <person name="Blin K."/>
            <person name="Weber T."/>
        </authorList>
    </citation>
    <scope>NUCLEOTIDE SEQUENCE [LARGE SCALE GENOMIC DNA]</scope>
    <source>
        <strain evidence="2 3">NBC_00123</strain>
    </source>
</reference>
<feature type="region of interest" description="Disordered" evidence="1">
    <location>
        <begin position="1"/>
        <end position="33"/>
    </location>
</feature>
<protein>
    <submittedName>
        <fullName evidence="2">Uncharacterized protein</fullName>
    </submittedName>
</protein>
<dbReference type="RefSeq" id="WP_406334972.1">
    <property type="nucleotide sequence ID" value="NZ_CP108188.1"/>
</dbReference>
<gene>
    <name evidence="2" type="ORF">OG814_18465</name>
</gene>
<dbReference type="Proteomes" id="UP001622594">
    <property type="component" value="Chromosome"/>
</dbReference>
<organism evidence="2 3">
    <name type="scientific">Streptomyces zaomyceticus</name>
    <dbReference type="NCBI Taxonomy" id="68286"/>
    <lineage>
        <taxon>Bacteria</taxon>
        <taxon>Bacillati</taxon>
        <taxon>Actinomycetota</taxon>
        <taxon>Actinomycetes</taxon>
        <taxon>Kitasatosporales</taxon>
        <taxon>Streptomycetaceae</taxon>
        <taxon>Streptomyces</taxon>
    </lineage>
</organism>
<proteinExistence type="predicted"/>
<accession>A0ABZ1L9J1</accession>
<dbReference type="EMBL" id="CP108188">
    <property type="protein sequence ID" value="WTR71127.1"/>
    <property type="molecule type" value="Genomic_DNA"/>
</dbReference>